<dbReference type="GO" id="GO:0046820">
    <property type="term" value="F:4-amino-4-deoxychorismate synthase activity"/>
    <property type="evidence" value="ECO:0007669"/>
    <property type="project" value="UniProtKB-EC"/>
</dbReference>
<keyword evidence="7" id="KW-1185">Reference proteome</keyword>
<reference evidence="5 7" key="1">
    <citation type="submission" date="2015-12" db="EMBL/GenBank/DDBJ databases">
        <title>Intraspecies pangenome expansion in the marine bacterium Alteromonas.</title>
        <authorList>
            <person name="Lopez-Perez M."/>
            <person name="Rodriguez-Valera F."/>
        </authorList>
    </citation>
    <scope>NUCLEOTIDE SEQUENCE [LARGE SCALE GENOMIC DNA]</scope>
    <source>
        <strain evidence="5 7">LMG 21861</strain>
    </source>
</reference>
<evidence type="ECO:0000259" key="4">
    <source>
        <dbReference type="Pfam" id="PF04715"/>
    </source>
</evidence>
<reference evidence="6" key="2">
    <citation type="submission" date="2023-07" db="EMBL/GenBank/DDBJ databases">
        <title>Genome content predicts the carbon catabolic preferences of heterotrophic bacteria.</title>
        <authorList>
            <person name="Gralka M."/>
        </authorList>
    </citation>
    <scope>NUCLEOTIDE SEQUENCE</scope>
    <source>
        <strain evidence="6">F2M12</strain>
    </source>
</reference>
<protein>
    <recommendedName>
        <fullName evidence="1">aminodeoxychorismate synthase</fullName>
        <ecNumber evidence="1">2.6.1.85</ecNumber>
    </recommendedName>
</protein>
<dbReference type="InterPro" id="IPR005802">
    <property type="entry name" value="ADC_synth_comp_1"/>
</dbReference>
<dbReference type="PANTHER" id="PTHR11236:SF50">
    <property type="entry name" value="AMINODEOXYCHORISMATE SYNTHASE COMPONENT 1"/>
    <property type="match status" value="1"/>
</dbReference>
<accession>A0AAW7YZF0</accession>
<dbReference type="Gene3D" id="3.60.120.10">
    <property type="entry name" value="Anthranilate synthase"/>
    <property type="match status" value="1"/>
</dbReference>
<evidence type="ECO:0000256" key="1">
    <source>
        <dbReference type="ARBA" id="ARBA00013139"/>
    </source>
</evidence>
<sequence length="501" mass="54653">MPATSQVIITPVSTSPSLCLIDIFEQVAHNAGAILLDTCGSTKSNGRYNVMVWEPSATVTAKHGEAALVQLAGDEPFATDLLPFEAVTHYLHGSVANLELDELSQSLASQLPFIVGVAGFAGYDAGRYYEKLPAKAAQTYTTPDFSVGLYLSSLIEDTVTGTLYFCSAKGETTPPDFVTQPSSDADLTEGADDTNQACLVSIDDEKEQSEDDANTSFSLTSEWKSNLTKEAYIGCIERIHDYLKAGDCYQVNMAQRFSASYTGNCWQAYLALRESNQAPFSAFIQLKNSTILSISPERFISVKQGVVETKPIKGTRPRFSDEAEDARSAQSLLTASKDRAENLMIVDLLRNDLSKHCKPHSVKVPELFALESYEAVHHLVSTVVGELNDDATPLDLLSSSFPGGSITGAPKIRAMEIIDELEVHRRNIYCGSIFYMGFREDMDSSICIRTLLGENNELHCWAGGGIVLDSVANDEYKETLDKVSKILPVLTSHFGVGREQS</sequence>
<dbReference type="KEGG" id="asq:AVL57_06180"/>
<name>A0AAW7YZF0_9ALTE</name>
<dbReference type="EMBL" id="CP013926">
    <property type="protein sequence ID" value="AMJ73599.1"/>
    <property type="molecule type" value="Genomic_DNA"/>
</dbReference>
<dbReference type="InterPro" id="IPR006805">
    <property type="entry name" value="Anth_synth_I_N"/>
</dbReference>
<dbReference type="RefSeq" id="WP_057791756.1">
    <property type="nucleotide sequence ID" value="NZ_CAXIBE010000009.1"/>
</dbReference>
<dbReference type="EMBL" id="JAUOQI010000001">
    <property type="protein sequence ID" value="MDO6576071.1"/>
    <property type="molecule type" value="Genomic_DNA"/>
</dbReference>
<keyword evidence="2 6" id="KW-0808">Transferase</keyword>
<dbReference type="SUPFAM" id="SSF56322">
    <property type="entry name" value="ADC synthase"/>
    <property type="match status" value="1"/>
</dbReference>
<organism evidence="6 8">
    <name type="scientific">Alteromonas stellipolaris</name>
    <dbReference type="NCBI Taxonomy" id="233316"/>
    <lineage>
        <taxon>Bacteria</taxon>
        <taxon>Pseudomonadati</taxon>
        <taxon>Pseudomonadota</taxon>
        <taxon>Gammaproteobacteria</taxon>
        <taxon>Alteromonadales</taxon>
        <taxon>Alteromonadaceae</taxon>
        <taxon>Alteromonas/Salinimonas group</taxon>
        <taxon>Alteromonas</taxon>
    </lineage>
</organism>
<feature type="domain" description="Anthranilate synthase component I N-terminal" evidence="4">
    <location>
        <begin position="18"/>
        <end position="164"/>
    </location>
</feature>
<dbReference type="GO" id="GO:0009396">
    <property type="term" value="P:folic acid-containing compound biosynthetic process"/>
    <property type="evidence" value="ECO:0007669"/>
    <property type="project" value="InterPro"/>
</dbReference>
<dbReference type="Pfam" id="PF04715">
    <property type="entry name" value="Anth_synt_I_N"/>
    <property type="match status" value="1"/>
</dbReference>
<proteinExistence type="predicted"/>
<dbReference type="Proteomes" id="UP000056750">
    <property type="component" value="Chromosome"/>
</dbReference>
<dbReference type="EC" id="2.6.1.85" evidence="1"/>
<dbReference type="AlphaFoldDB" id="A0AAW7YZF0"/>
<dbReference type="InterPro" id="IPR015890">
    <property type="entry name" value="Chorismate_C"/>
</dbReference>
<evidence type="ECO:0000259" key="3">
    <source>
        <dbReference type="Pfam" id="PF00425"/>
    </source>
</evidence>
<evidence type="ECO:0000313" key="5">
    <source>
        <dbReference type="EMBL" id="AMJ73599.1"/>
    </source>
</evidence>
<evidence type="ECO:0000313" key="8">
    <source>
        <dbReference type="Proteomes" id="UP001170717"/>
    </source>
</evidence>
<keyword evidence="6" id="KW-0032">Aminotransferase</keyword>
<evidence type="ECO:0000256" key="2">
    <source>
        <dbReference type="ARBA" id="ARBA00022679"/>
    </source>
</evidence>
<feature type="domain" description="Chorismate-utilising enzyme C-terminal" evidence="3">
    <location>
        <begin position="229"/>
        <end position="482"/>
    </location>
</feature>
<dbReference type="NCBIfam" id="TIGR00553">
    <property type="entry name" value="pabB"/>
    <property type="match status" value="1"/>
</dbReference>
<dbReference type="InterPro" id="IPR005801">
    <property type="entry name" value="ADC_synthase"/>
</dbReference>
<dbReference type="Pfam" id="PF00425">
    <property type="entry name" value="Chorismate_bind"/>
    <property type="match status" value="1"/>
</dbReference>
<dbReference type="PRINTS" id="PR00095">
    <property type="entry name" value="ANTSNTHASEI"/>
</dbReference>
<dbReference type="InterPro" id="IPR019999">
    <property type="entry name" value="Anth_synth_I-like"/>
</dbReference>
<gene>
    <name evidence="6" type="primary">pabB</name>
    <name evidence="5" type="ORF">AVL57_06180</name>
    <name evidence="6" type="ORF">Q4527_01655</name>
</gene>
<evidence type="ECO:0000313" key="6">
    <source>
        <dbReference type="EMBL" id="MDO6576071.1"/>
    </source>
</evidence>
<dbReference type="Proteomes" id="UP001170717">
    <property type="component" value="Unassembled WGS sequence"/>
</dbReference>
<dbReference type="GO" id="GO:0000162">
    <property type="term" value="P:L-tryptophan biosynthetic process"/>
    <property type="evidence" value="ECO:0007669"/>
    <property type="project" value="TreeGrafter"/>
</dbReference>
<evidence type="ECO:0000313" key="7">
    <source>
        <dbReference type="Proteomes" id="UP000056750"/>
    </source>
</evidence>
<dbReference type="PANTHER" id="PTHR11236">
    <property type="entry name" value="AMINOBENZOATE/ANTHRANILATE SYNTHASE"/>
    <property type="match status" value="1"/>
</dbReference>